<dbReference type="InterPro" id="IPR025875">
    <property type="entry name" value="Leu-rich_rpt_4"/>
</dbReference>
<feature type="compositionally biased region" description="Basic and acidic residues" evidence="12">
    <location>
        <begin position="831"/>
        <end position="843"/>
    </location>
</feature>
<dbReference type="FunFam" id="1.10.510.10:FF:000571">
    <property type="entry name" value="Maternal embryonic leucine zipper kinase"/>
    <property type="match status" value="1"/>
</dbReference>
<dbReference type="EMBL" id="LSRX01000041">
    <property type="protein sequence ID" value="OLQ12561.1"/>
    <property type="molecule type" value="Genomic_DNA"/>
</dbReference>
<evidence type="ECO:0000313" key="14">
    <source>
        <dbReference type="EMBL" id="OLQ12561.1"/>
    </source>
</evidence>
<evidence type="ECO:0000256" key="6">
    <source>
        <dbReference type="ARBA" id="ARBA00022741"/>
    </source>
</evidence>
<evidence type="ECO:0000313" key="15">
    <source>
        <dbReference type="Proteomes" id="UP000186817"/>
    </source>
</evidence>
<evidence type="ECO:0000256" key="2">
    <source>
        <dbReference type="ARBA" id="ARBA00022527"/>
    </source>
</evidence>
<evidence type="ECO:0000256" key="5">
    <source>
        <dbReference type="ARBA" id="ARBA00022737"/>
    </source>
</evidence>
<reference evidence="14 15" key="1">
    <citation type="submission" date="2016-02" db="EMBL/GenBank/DDBJ databases">
        <title>Genome analysis of coral dinoflagellate symbionts highlights evolutionary adaptations to a symbiotic lifestyle.</title>
        <authorList>
            <person name="Aranda M."/>
            <person name="Li Y."/>
            <person name="Liew Y.J."/>
            <person name="Baumgarten S."/>
            <person name="Simakov O."/>
            <person name="Wilson M."/>
            <person name="Piel J."/>
            <person name="Ashoor H."/>
            <person name="Bougouffa S."/>
            <person name="Bajic V.B."/>
            <person name="Ryu T."/>
            <person name="Ravasi T."/>
            <person name="Bayer T."/>
            <person name="Micklem G."/>
            <person name="Kim H."/>
            <person name="Bhak J."/>
            <person name="Lajeunesse T.C."/>
            <person name="Voolstra C.R."/>
        </authorList>
    </citation>
    <scope>NUCLEOTIDE SEQUENCE [LARGE SCALE GENOMIC DNA]</scope>
    <source>
        <strain evidence="14 15">CCMP2467</strain>
    </source>
</reference>
<dbReference type="OrthoDB" id="346907at2759"/>
<accession>A0A1Q9EYT5</accession>
<dbReference type="PANTHER" id="PTHR24350">
    <property type="entry name" value="SERINE/THREONINE-PROTEIN KINASE IAL-RELATED"/>
    <property type="match status" value="1"/>
</dbReference>
<evidence type="ECO:0000256" key="1">
    <source>
        <dbReference type="ARBA" id="ARBA00011245"/>
    </source>
</evidence>
<keyword evidence="7 14" id="KW-0418">Kinase</keyword>
<dbReference type="PROSITE" id="PS51450">
    <property type="entry name" value="LRR"/>
    <property type="match status" value="1"/>
</dbReference>
<evidence type="ECO:0000256" key="8">
    <source>
        <dbReference type="ARBA" id="ARBA00022840"/>
    </source>
</evidence>
<evidence type="ECO:0000256" key="11">
    <source>
        <dbReference type="PIRSR" id="PIRSR630616-3"/>
    </source>
</evidence>
<feature type="region of interest" description="Disordered" evidence="12">
    <location>
        <begin position="182"/>
        <end position="290"/>
    </location>
</feature>
<feature type="domain" description="Protein kinase" evidence="13">
    <location>
        <begin position="345"/>
        <end position="616"/>
    </location>
</feature>
<feature type="region of interest" description="Disordered" evidence="12">
    <location>
        <begin position="747"/>
        <end position="771"/>
    </location>
</feature>
<evidence type="ECO:0000256" key="4">
    <source>
        <dbReference type="ARBA" id="ARBA00022679"/>
    </source>
</evidence>
<evidence type="ECO:0000256" key="12">
    <source>
        <dbReference type="SAM" id="MobiDB-lite"/>
    </source>
</evidence>
<comment type="subunit">
    <text evidence="1">Monomer.</text>
</comment>
<keyword evidence="6 10" id="KW-0547">Nucleotide-binding</keyword>
<dbReference type="Pfam" id="PF12799">
    <property type="entry name" value="LRR_4"/>
    <property type="match status" value="1"/>
</dbReference>
<gene>
    <name evidence="14" type="primary">fhkC</name>
    <name evidence="14" type="ORF">AK812_SmicGene3499</name>
</gene>
<evidence type="ECO:0000256" key="3">
    <source>
        <dbReference type="ARBA" id="ARBA00022614"/>
    </source>
</evidence>
<feature type="active site" description="Proton acceptor" evidence="9">
    <location>
        <position position="473"/>
    </location>
</feature>
<dbReference type="InterPro" id="IPR032675">
    <property type="entry name" value="LRR_dom_sf"/>
</dbReference>
<dbReference type="GO" id="GO:0005524">
    <property type="term" value="F:ATP binding"/>
    <property type="evidence" value="ECO:0007669"/>
    <property type="project" value="UniProtKB-KW"/>
</dbReference>
<feature type="binding site" evidence="10">
    <location>
        <position position="503"/>
    </location>
    <ligand>
        <name>ATP</name>
        <dbReference type="ChEBI" id="CHEBI:30616"/>
    </ligand>
</feature>
<dbReference type="InterPro" id="IPR001611">
    <property type="entry name" value="Leu-rich_rpt"/>
</dbReference>
<protein>
    <submittedName>
        <fullName evidence="14">Putative serine/threonine-protein kinase fhkC</fullName>
    </submittedName>
</protein>
<dbReference type="SMART" id="SM00220">
    <property type="entry name" value="S_TKc"/>
    <property type="match status" value="1"/>
</dbReference>
<keyword evidence="2" id="KW-0723">Serine/threonine-protein kinase</keyword>
<evidence type="ECO:0000256" key="7">
    <source>
        <dbReference type="ARBA" id="ARBA00022777"/>
    </source>
</evidence>
<dbReference type="Proteomes" id="UP000186817">
    <property type="component" value="Unassembled WGS sequence"/>
</dbReference>
<dbReference type="InterPro" id="IPR008271">
    <property type="entry name" value="Ser/Thr_kinase_AS"/>
</dbReference>
<feature type="region of interest" description="Disordered" evidence="12">
    <location>
        <begin position="825"/>
        <end position="875"/>
    </location>
</feature>
<organism evidence="14 15">
    <name type="scientific">Symbiodinium microadriaticum</name>
    <name type="common">Dinoflagellate</name>
    <name type="synonym">Zooxanthella microadriatica</name>
    <dbReference type="NCBI Taxonomy" id="2951"/>
    <lineage>
        <taxon>Eukaryota</taxon>
        <taxon>Sar</taxon>
        <taxon>Alveolata</taxon>
        <taxon>Dinophyceae</taxon>
        <taxon>Suessiales</taxon>
        <taxon>Symbiodiniaceae</taxon>
        <taxon>Symbiodinium</taxon>
    </lineage>
</organism>
<feature type="cross-link" description="Glycyl lysine isopeptide (Lys-Gly) (interchain with G-Cter in SUMO2)" evidence="11">
    <location>
        <position position="475"/>
    </location>
</feature>
<dbReference type="SUPFAM" id="SSF56112">
    <property type="entry name" value="Protein kinase-like (PK-like)"/>
    <property type="match status" value="1"/>
</dbReference>
<evidence type="ECO:0000259" key="13">
    <source>
        <dbReference type="PROSITE" id="PS50011"/>
    </source>
</evidence>
<dbReference type="InterPro" id="IPR000719">
    <property type="entry name" value="Prot_kinase_dom"/>
</dbReference>
<dbReference type="Gene3D" id="1.10.510.10">
    <property type="entry name" value="Transferase(Phosphotransferase) domain 1"/>
    <property type="match status" value="1"/>
</dbReference>
<evidence type="ECO:0000256" key="9">
    <source>
        <dbReference type="PIRSR" id="PIRSR630616-1"/>
    </source>
</evidence>
<feature type="binding site" evidence="10">
    <location>
        <position position="374"/>
    </location>
    <ligand>
        <name>ATP</name>
        <dbReference type="ChEBI" id="CHEBI:30616"/>
    </ligand>
</feature>
<name>A0A1Q9EYT5_SYMMI</name>
<dbReference type="InterPro" id="IPR030616">
    <property type="entry name" value="Aur-like"/>
</dbReference>
<feature type="compositionally biased region" description="Low complexity" evidence="12">
    <location>
        <begin position="850"/>
        <end position="869"/>
    </location>
</feature>
<feature type="binding site" evidence="10">
    <location>
        <begin position="477"/>
        <end position="478"/>
    </location>
    <ligand>
        <name>ATP</name>
        <dbReference type="ChEBI" id="CHEBI:30616"/>
    </ligand>
</feature>
<dbReference type="GO" id="GO:0004674">
    <property type="term" value="F:protein serine/threonine kinase activity"/>
    <property type="evidence" value="ECO:0007669"/>
    <property type="project" value="UniProtKB-KW"/>
</dbReference>
<dbReference type="PROSITE" id="PS00108">
    <property type="entry name" value="PROTEIN_KINASE_ST"/>
    <property type="match status" value="1"/>
</dbReference>
<dbReference type="InterPro" id="IPR011009">
    <property type="entry name" value="Kinase-like_dom_sf"/>
</dbReference>
<dbReference type="Gene3D" id="3.80.10.10">
    <property type="entry name" value="Ribonuclease Inhibitor"/>
    <property type="match status" value="1"/>
</dbReference>
<keyword evidence="5" id="KW-0677">Repeat</keyword>
<proteinExistence type="predicted"/>
<feature type="compositionally biased region" description="Low complexity" evidence="12">
    <location>
        <begin position="211"/>
        <end position="248"/>
    </location>
</feature>
<sequence>MASGPSVLSEPAVLVASGEDAVEDVRHLVFRYQRLRSLDLPGSVDFVRLSGLEVLSLSHNELRDLEPLRPLVALREVNLNFNQVEDLTPLFECEQLTKAFVAHNRIRSIAGLECGCGRLEELSLLGNQLATDTSQEILATLAALPHLRALDVAENEAFRLPMERQQLLEALRPRTSLAVLDGEPLDAGSLGGKTPPTSAPQSEGYKPDSRGGTSPSASPPGTGSGPSPDASPRARPGTAPTAAAGRVRPPLPPKGPPAGGGYPAPSALPPLGGSLRSSRSTKFDEVLTGSPEEILSPSMYLTEVPKPELSFLPQFCAPRRNNMEDEQEIKSGSRVGPLAFSGDYVELGDVIGTGAQGQVFACRREKSDARLAAKVVDCQRLQLSADEPEIVVKKMENEVRILRNAEHEHCVSLYDIYRTPRWIVLIMERLEGGELFEQIAKKRTLKELEAKHVFQQIVSGLVFLHGKKIAHRDLKPENVLIAKMRQADPPNEDCTLYDIKIADYGLSKYNAEGEPLRSMVGTPQYWAPEMLQAKGRQGYDERVDLWSLGVLLYVMLYGRYPFRGDNANEQIKNGTFELSRAKSPPSEEAQDLIRKLLKVNPGDRLPLSGCLEHPWLVGEKKKAPSPPQPASAVAVRAVTPRAPFDLRELLRLQPLGFWAQLLWQQAVKVIGQYAQVSRKVIETVLPDLNLAVQESVPELGYDLLSMVESWIQQMTADSEKMHWLCTELSKHLEKMIHQAQAQQLQLQAAAPEARAPQPPNAICDAGSQATPRRRQDLFDELELFANKISRGTYSDAAEEGKTRELVDLLFLSPGFGPGALKALEAPAETGEASRELPDRKRSSGDPTPTSMAPESLSPEPSAAAEPSAEASKDPNELALCTKGGEVNRYQNYHSTPYVPLLRALYQLRSVSNILQECTAFWGHIESTVQELNRSKDHTQTLLRHASKSSGLKERFDQRLGEYGAFWATLLKLCEQYCQEVQPELNKMMVDVRNAEAAADAFAAGLGPRLEEVEVLCANRVSLS</sequence>
<evidence type="ECO:0000256" key="10">
    <source>
        <dbReference type="PIRSR" id="PIRSR630616-2"/>
    </source>
</evidence>
<dbReference type="CDD" id="cd05117">
    <property type="entry name" value="STKc_CAMK"/>
    <property type="match status" value="1"/>
</dbReference>
<keyword evidence="4" id="KW-0808">Transferase</keyword>
<keyword evidence="15" id="KW-1185">Reference proteome</keyword>
<dbReference type="AlphaFoldDB" id="A0A1Q9EYT5"/>
<keyword evidence="3" id="KW-0433">Leucine-rich repeat</keyword>
<comment type="caution">
    <text evidence="14">The sequence shown here is derived from an EMBL/GenBank/DDBJ whole genome shotgun (WGS) entry which is preliminary data.</text>
</comment>
<dbReference type="Pfam" id="PF00069">
    <property type="entry name" value="Pkinase"/>
    <property type="match status" value="1"/>
</dbReference>
<dbReference type="SUPFAM" id="SSF52075">
    <property type="entry name" value="Outer arm dynein light chain 1"/>
    <property type="match status" value="1"/>
</dbReference>
<feature type="compositionally biased region" description="Low complexity" evidence="12">
    <location>
        <begin position="263"/>
        <end position="278"/>
    </location>
</feature>
<keyword evidence="8 10" id="KW-0067">ATP-binding</keyword>
<dbReference type="PROSITE" id="PS50011">
    <property type="entry name" value="PROTEIN_KINASE_DOM"/>
    <property type="match status" value="1"/>
</dbReference>